<keyword evidence="2" id="KW-1185">Reference proteome</keyword>
<dbReference type="Proteomes" id="UP000435649">
    <property type="component" value="Unassembled WGS sequence"/>
</dbReference>
<proteinExistence type="predicted"/>
<accession>A0A844FYD0</accession>
<evidence type="ECO:0000313" key="2">
    <source>
        <dbReference type="Proteomes" id="UP000435649"/>
    </source>
</evidence>
<protein>
    <submittedName>
        <fullName evidence="1">Uncharacterized protein</fullName>
    </submittedName>
</protein>
<organism evidence="1 2">
    <name type="scientific">Victivallis lenta</name>
    <dbReference type="NCBI Taxonomy" id="2606640"/>
    <lineage>
        <taxon>Bacteria</taxon>
        <taxon>Pseudomonadati</taxon>
        <taxon>Lentisphaerota</taxon>
        <taxon>Lentisphaeria</taxon>
        <taxon>Victivallales</taxon>
        <taxon>Victivallaceae</taxon>
        <taxon>Victivallis</taxon>
    </lineage>
</organism>
<dbReference type="AlphaFoldDB" id="A0A844FYD0"/>
<dbReference type="EMBL" id="VUNS01000001">
    <property type="protein sequence ID" value="MST95461.1"/>
    <property type="molecule type" value="Genomic_DNA"/>
</dbReference>
<comment type="caution">
    <text evidence="1">The sequence shown here is derived from an EMBL/GenBank/DDBJ whole genome shotgun (WGS) entry which is preliminary data.</text>
</comment>
<dbReference type="RefSeq" id="WP_154416599.1">
    <property type="nucleotide sequence ID" value="NZ_VUNS01000001.1"/>
</dbReference>
<name>A0A844FYD0_9BACT</name>
<sequence>MEFPVADLNLELPELASLSGFDSGLRAAAPETVADPLAFCSYLKLESALKLSVVELLGQDETSKRPATLFAVAS</sequence>
<gene>
    <name evidence="1" type="ORF">FYJ85_00160</name>
</gene>
<reference evidence="1 2" key="1">
    <citation type="submission" date="2019-08" db="EMBL/GenBank/DDBJ databases">
        <title>In-depth cultivation of the pig gut microbiome towards novel bacterial diversity and tailored functional studies.</title>
        <authorList>
            <person name="Wylensek D."/>
            <person name="Hitch T.C.A."/>
            <person name="Clavel T."/>
        </authorList>
    </citation>
    <scope>NUCLEOTIDE SEQUENCE [LARGE SCALE GENOMIC DNA]</scope>
    <source>
        <strain evidence="1 2">BBE-744-WT-12</strain>
    </source>
</reference>
<evidence type="ECO:0000313" key="1">
    <source>
        <dbReference type="EMBL" id="MST95461.1"/>
    </source>
</evidence>